<dbReference type="CDD" id="cd06170">
    <property type="entry name" value="LuxR_C_like"/>
    <property type="match status" value="1"/>
</dbReference>
<dbReference type="GO" id="GO:0000160">
    <property type="term" value="P:phosphorelay signal transduction system"/>
    <property type="evidence" value="ECO:0007669"/>
    <property type="project" value="InterPro"/>
</dbReference>
<dbReference type="PROSITE" id="PS50110">
    <property type="entry name" value="RESPONSE_REGULATORY"/>
    <property type="match status" value="1"/>
</dbReference>
<dbReference type="InterPro" id="IPR058245">
    <property type="entry name" value="NreC/VraR/RcsB-like_REC"/>
</dbReference>
<dbReference type="SMART" id="SM00421">
    <property type="entry name" value="HTH_LUXR"/>
    <property type="match status" value="1"/>
</dbReference>
<dbReference type="Pfam" id="PF00196">
    <property type="entry name" value="GerE"/>
    <property type="match status" value="1"/>
</dbReference>
<evidence type="ECO:0000256" key="1">
    <source>
        <dbReference type="ARBA" id="ARBA00022553"/>
    </source>
</evidence>
<dbReference type="PRINTS" id="PR00038">
    <property type="entry name" value="HTHLUXR"/>
</dbReference>
<feature type="domain" description="HTH luxR-type" evidence="4">
    <location>
        <begin position="150"/>
        <end position="215"/>
    </location>
</feature>
<dbReference type="PANTHER" id="PTHR43214:SF43">
    <property type="entry name" value="TWO-COMPONENT RESPONSE REGULATOR"/>
    <property type="match status" value="1"/>
</dbReference>
<dbReference type="PANTHER" id="PTHR43214">
    <property type="entry name" value="TWO-COMPONENT RESPONSE REGULATOR"/>
    <property type="match status" value="1"/>
</dbReference>
<dbReference type="InterPro" id="IPR001789">
    <property type="entry name" value="Sig_transdc_resp-reg_receiver"/>
</dbReference>
<dbReference type="SMART" id="SM00448">
    <property type="entry name" value="REC"/>
    <property type="match status" value="1"/>
</dbReference>
<protein>
    <submittedName>
        <fullName evidence="6">DNA-binding NarL/FixJ family response regulator</fullName>
    </submittedName>
</protein>
<sequence length="218" mass="23888">MKIRVLIADSHPAFLRGVESAVQQEPDLTLASKTEEGTQAIREIRRLRPDICLVELELPKVNGLNIIASIAREGIASRTIILTGSAKNSTIQQAITAGAAGLLSKRDPLEKVCKAIRNAYNGLQILSENVQAELEKYQAKKSQNSVVTDIPLLSHLLTDREMQVLRCIARGISIAETARELHMSATTVKHHRQVIFSKLGVANAPAAVYTAMRENLLH</sequence>
<feature type="domain" description="Response regulatory" evidence="5">
    <location>
        <begin position="4"/>
        <end position="120"/>
    </location>
</feature>
<dbReference type="RefSeq" id="WP_183457247.1">
    <property type="nucleotide sequence ID" value="NZ_JACHWZ010000003.1"/>
</dbReference>
<dbReference type="CDD" id="cd17535">
    <property type="entry name" value="REC_NarL-like"/>
    <property type="match status" value="1"/>
</dbReference>
<name>A0A7W4Z829_9GAMM</name>
<dbReference type="SUPFAM" id="SSF52172">
    <property type="entry name" value="CheY-like"/>
    <property type="match status" value="1"/>
</dbReference>
<dbReference type="EMBL" id="JACHWZ010000003">
    <property type="protein sequence ID" value="MBB3060147.1"/>
    <property type="molecule type" value="Genomic_DNA"/>
</dbReference>
<dbReference type="InterPro" id="IPR016032">
    <property type="entry name" value="Sig_transdc_resp-reg_C-effctor"/>
</dbReference>
<organism evidence="6 7">
    <name type="scientific">Microbulbifer rhizosphaerae</name>
    <dbReference type="NCBI Taxonomy" id="1562603"/>
    <lineage>
        <taxon>Bacteria</taxon>
        <taxon>Pseudomonadati</taxon>
        <taxon>Pseudomonadota</taxon>
        <taxon>Gammaproteobacteria</taxon>
        <taxon>Cellvibrionales</taxon>
        <taxon>Microbulbiferaceae</taxon>
        <taxon>Microbulbifer</taxon>
    </lineage>
</organism>
<evidence type="ECO:0000313" key="6">
    <source>
        <dbReference type="EMBL" id="MBB3060147.1"/>
    </source>
</evidence>
<dbReference type="GO" id="GO:0003677">
    <property type="term" value="F:DNA binding"/>
    <property type="evidence" value="ECO:0007669"/>
    <property type="project" value="UniProtKB-KW"/>
</dbReference>
<dbReference type="InterPro" id="IPR039420">
    <property type="entry name" value="WalR-like"/>
</dbReference>
<evidence type="ECO:0000259" key="4">
    <source>
        <dbReference type="PROSITE" id="PS50043"/>
    </source>
</evidence>
<dbReference type="Pfam" id="PF00072">
    <property type="entry name" value="Response_reg"/>
    <property type="match status" value="1"/>
</dbReference>
<proteinExistence type="predicted"/>
<dbReference type="PROSITE" id="PS50043">
    <property type="entry name" value="HTH_LUXR_2"/>
    <property type="match status" value="1"/>
</dbReference>
<dbReference type="Proteomes" id="UP000535937">
    <property type="component" value="Unassembled WGS sequence"/>
</dbReference>
<evidence type="ECO:0000256" key="2">
    <source>
        <dbReference type="ARBA" id="ARBA00023125"/>
    </source>
</evidence>
<accession>A0A7W4Z829</accession>
<keyword evidence="2 6" id="KW-0238">DNA-binding</keyword>
<evidence type="ECO:0000313" key="7">
    <source>
        <dbReference type="Proteomes" id="UP000535937"/>
    </source>
</evidence>
<comment type="caution">
    <text evidence="6">The sequence shown here is derived from an EMBL/GenBank/DDBJ whole genome shotgun (WGS) entry which is preliminary data.</text>
</comment>
<dbReference type="Gene3D" id="3.40.50.2300">
    <property type="match status" value="1"/>
</dbReference>
<gene>
    <name evidence="6" type="ORF">FHS09_000960</name>
</gene>
<dbReference type="SUPFAM" id="SSF46894">
    <property type="entry name" value="C-terminal effector domain of the bipartite response regulators"/>
    <property type="match status" value="1"/>
</dbReference>
<reference evidence="6 7" key="1">
    <citation type="submission" date="2020-08" db="EMBL/GenBank/DDBJ databases">
        <title>Genomic Encyclopedia of Type Strains, Phase III (KMG-III): the genomes of soil and plant-associated and newly described type strains.</title>
        <authorList>
            <person name="Whitman W."/>
        </authorList>
    </citation>
    <scope>NUCLEOTIDE SEQUENCE [LARGE SCALE GENOMIC DNA]</scope>
    <source>
        <strain evidence="6 7">CECT 8799</strain>
    </source>
</reference>
<evidence type="ECO:0000259" key="5">
    <source>
        <dbReference type="PROSITE" id="PS50110"/>
    </source>
</evidence>
<comment type="caution">
    <text evidence="3">Lacks conserved residue(s) required for the propagation of feature annotation.</text>
</comment>
<dbReference type="AlphaFoldDB" id="A0A7W4Z829"/>
<dbReference type="InterPro" id="IPR011006">
    <property type="entry name" value="CheY-like_superfamily"/>
</dbReference>
<evidence type="ECO:0000256" key="3">
    <source>
        <dbReference type="PROSITE-ProRule" id="PRU00169"/>
    </source>
</evidence>
<keyword evidence="1" id="KW-0597">Phosphoprotein</keyword>
<dbReference type="InterPro" id="IPR000792">
    <property type="entry name" value="Tscrpt_reg_LuxR_C"/>
</dbReference>
<dbReference type="GO" id="GO:0006355">
    <property type="term" value="P:regulation of DNA-templated transcription"/>
    <property type="evidence" value="ECO:0007669"/>
    <property type="project" value="InterPro"/>
</dbReference>
<keyword evidence="7" id="KW-1185">Reference proteome</keyword>